<dbReference type="GO" id="GO:0009982">
    <property type="term" value="F:pseudouridine synthase activity"/>
    <property type="evidence" value="ECO:0007669"/>
    <property type="project" value="InterPro"/>
</dbReference>
<organism evidence="3 5">
    <name type="scientific">Laribacter hongkongensis</name>
    <dbReference type="NCBI Taxonomy" id="168471"/>
    <lineage>
        <taxon>Bacteria</taxon>
        <taxon>Pseudomonadati</taxon>
        <taxon>Pseudomonadota</taxon>
        <taxon>Betaproteobacteria</taxon>
        <taxon>Neisseriales</taxon>
        <taxon>Aquaspirillaceae</taxon>
        <taxon>Laribacter</taxon>
    </lineage>
</organism>
<dbReference type="GO" id="GO:0140098">
    <property type="term" value="F:catalytic activity, acting on RNA"/>
    <property type="evidence" value="ECO:0007669"/>
    <property type="project" value="UniProtKB-ARBA"/>
</dbReference>
<dbReference type="InterPro" id="IPR006508">
    <property type="entry name" value="PsdUridine_synth_RluA-like"/>
</dbReference>
<dbReference type="Pfam" id="PF00849">
    <property type="entry name" value="PseudoU_synth_2"/>
    <property type="match status" value="1"/>
</dbReference>
<dbReference type="Proteomes" id="UP001200247">
    <property type="component" value="Unassembled WGS sequence"/>
</dbReference>
<dbReference type="EMBL" id="CP022115">
    <property type="protein sequence ID" value="ASJ25092.1"/>
    <property type="molecule type" value="Genomic_DNA"/>
</dbReference>
<evidence type="ECO:0000313" key="5">
    <source>
        <dbReference type="Proteomes" id="UP000197424"/>
    </source>
</evidence>
<dbReference type="PANTHER" id="PTHR21600">
    <property type="entry name" value="MITOCHONDRIAL RNA PSEUDOURIDINE SYNTHASE"/>
    <property type="match status" value="1"/>
</dbReference>
<dbReference type="PROSITE" id="PS01129">
    <property type="entry name" value="PSI_RLU"/>
    <property type="match status" value="1"/>
</dbReference>
<dbReference type="InterPro" id="IPR050188">
    <property type="entry name" value="RluA_PseudoU_synthase"/>
</dbReference>
<reference evidence="3" key="3">
    <citation type="submission" date="2017-06" db="EMBL/GenBank/DDBJ databases">
        <authorList>
            <person name="Kim H.J."/>
            <person name="Triplett B.A."/>
        </authorList>
    </citation>
    <scope>NUCLEOTIDE SEQUENCE</scope>
    <source>
        <strain evidence="3">HLGZ1</strain>
    </source>
</reference>
<gene>
    <name evidence="4" type="ORF">LH440_02245</name>
    <name evidence="3" type="ORF">LHGZ1_2261</name>
</gene>
<dbReference type="OrthoDB" id="9785808at2"/>
<accession>A0A248LKA9</accession>
<dbReference type="Proteomes" id="UP000197424">
    <property type="component" value="Chromosome"/>
</dbReference>
<dbReference type="PANTHER" id="PTHR21600:SF87">
    <property type="entry name" value="RNA PSEUDOURIDYLATE SYNTHASE DOMAIN-CONTAINING PROTEIN 1"/>
    <property type="match status" value="1"/>
</dbReference>
<dbReference type="AlphaFoldDB" id="A0A248LKA9"/>
<reference evidence="3" key="1">
    <citation type="journal article" date="2017" name="J. Antimicrob. Chemother.">
        <title>Emergence and genomic analysis of MDR Laribacter hongkongensis strain HLGZ1 from Guangzhou, China.</title>
        <authorList>
            <person name="Wu H.K."/>
            <person name="Chen J.H."/>
            <person name="Yang L."/>
            <person name="Li A.R."/>
            <person name="Su D.H."/>
            <person name="Lin Y.P."/>
            <person name="Chen D.Q."/>
        </authorList>
    </citation>
    <scope>NUCLEOTIDE SEQUENCE</scope>
    <source>
        <strain evidence="3">HLGZ1</strain>
    </source>
</reference>
<dbReference type="InterPro" id="IPR006145">
    <property type="entry name" value="PsdUridine_synth_RsuA/RluA"/>
</dbReference>
<dbReference type="RefSeq" id="WP_088861107.1">
    <property type="nucleotide sequence ID" value="NZ_CP022115.1"/>
</dbReference>
<dbReference type="GO" id="GO:0003723">
    <property type="term" value="F:RNA binding"/>
    <property type="evidence" value="ECO:0007669"/>
    <property type="project" value="InterPro"/>
</dbReference>
<feature type="domain" description="Pseudouridine synthase RsuA/RluA-like" evidence="2">
    <location>
        <begin position="11"/>
        <end position="153"/>
    </location>
</feature>
<reference evidence="5" key="2">
    <citation type="submission" date="2017-06" db="EMBL/GenBank/DDBJ databases">
        <title>Whole genome sequence of Laribacter hongkongensis LHGZ1.</title>
        <authorList>
            <person name="Chen D."/>
            <person name="Wu H."/>
            <person name="Chen J."/>
        </authorList>
    </citation>
    <scope>NUCLEOTIDE SEQUENCE [LARGE SCALE GENOMIC DNA]</scope>
    <source>
        <strain evidence="5">LHGZ1</strain>
    </source>
</reference>
<dbReference type="SUPFAM" id="SSF55120">
    <property type="entry name" value="Pseudouridine synthase"/>
    <property type="match status" value="1"/>
</dbReference>
<comment type="similarity">
    <text evidence="1">Belongs to the pseudouridine synthase RluA family.</text>
</comment>
<evidence type="ECO:0000259" key="2">
    <source>
        <dbReference type="Pfam" id="PF00849"/>
    </source>
</evidence>
<protein>
    <submittedName>
        <fullName evidence="3 4">Pseudouridine synthase</fullName>
    </submittedName>
</protein>
<dbReference type="CDD" id="cd02869">
    <property type="entry name" value="PseudoU_synth_RluA_like"/>
    <property type="match status" value="1"/>
</dbReference>
<dbReference type="NCBIfam" id="TIGR01621">
    <property type="entry name" value="RluA-like"/>
    <property type="match status" value="1"/>
</dbReference>
<dbReference type="Gene3D" id="3.30.2350.10">
    <property type="entry name" value="Pseudouridine synthase"/>
    <property type="match status" value="1"/>
</dbReference>
<evidence type="ECO:0000313" key="3">
    <source>
        <dbReference type="EMBL" id="ASJ25092.1"/>
    </source>
</evidence>
<evidence type="ECO:0000313" key="6">
    <source>
        <dbReference type="Proteomes" id="UP001200247"/>
    </source>
</evidence>
<dbReference type="EMBL" id="JAJAXM010000003">
    <property type="protein sequence ID" value="MCG9024740.1"/>
    <property type="molecule type" value="Genomic_DNA"/>
</dbReference>
<sequence length="236" mass="26053">MYRLVDEQAAFLVIDKAPGTHVHRDGEATGLMDRLRDDTGCDTLHLVHRLDAMTSGLLLVARSADAAAALGQALAARQVEKFYLALSDRSPRKKQGWVIGDMERSRRASWKLLPTRQDPAVTQFFSAAAGDGRRLFLLRPRTGRTHQLRVALKSLGAPIWGDPLYHPQEPGRETPDRGYLHSYGIGFVLDGRLWRYVSAPEAGACWPVLPEAWKQPALLPWPGGSVPGLQVECAAE</sequence>
<name>A0A248LKA9_9NEIS</name>
<dbReference type="InterPro" id="IPR006224">
    <property type="entry name" value="PsdUridine_synth_RluA-like_CS"/>
</dbReference>
<dbReference type="GO" id="GO:0000455">
    <property type="term" value="P:enzyme-directed rRNA pseudouridine synthesis"/>
    <property type="evidence" value="ECO:0007669"/>
    <property type="project" value="TreeGrafter"/>
</dbReference>
<evidence type="ECO:0000256" key="1">
    <source>
        <dbReference type="ARBA" id="ARBA00010876"/>
    </source>
</evidence>
<proteinExistence type="inferred from homology"/>
<reference evidence="4 6" key="4">
    <citation type="submission" date="2021-10" db="EMBL/GenBank/DDBJ databases">
        <title>Whole-genome sequencing analysis of Laribacter hongkongensis: virulence gene profiles, carbohydrate-active enzyme prediction, and antimicrobial resistance characterization.</title>
        <authorList>
            <person name="Yuan P."/>
            <person name="Zhan Y."/>
            <person name="Chen D."/>
        </authorList>
    </citation>
    <scope>NUCLEOTIDE SEQUENCE [LARGE SCALE GENOMIC DNA]</scope>
    <source>
        <strain evidence="4 6">W67</strain>
    </source>
</reference>
<dbReference type="InterPro" id="IPR020103">
    <property type="entry name" value="PsdUridine_synth_cat_dom_sf"/>
</dbReference>
<evidence type="ECO:0000313" key="4">
    <source>
        <dbReference type="EMBL" id="MCG9024740.1"/>
    </source>
</evidence>